<name>A0A834ZES0_TETSI</name>
<evidence type="ECO:0000256" key="8">
    <source>
        <dbReference type="ARBA" id="ARBA00022989"/>
    </source>
</evidence>
<evidence type="ECO:0000256" key="6">
    <source>
        <dbReference type="ARBA" id="ARBA00022692"/>
    </source>
</evidence>
<keyword evidence="6 10" id="KW-0812">Transmembrane</keyword>
<gene>
    <name evidence="11" type="ORF">HHK36_010337</name>
</gene>
<protein>
    <recommendedName>
        <fullName evidence="10">Alpha-1,3-glucosyltransferase</fullName>
        <ecNumber evidence="10">2.4.1.-</ecNumber>
    </recommendedName>
</protein>
<comment type="similarity">
    <text evidence="3 10">Belongs to the ALG6/ALG8 glucosyltransferase family.</text>
</comment>
<dbReference type="UniPathway" id="UPA00378"/>
<dbReference type="EMBL" id="JABCRI010000006">
    <property type="protein sequence ID" value="KAF8405431.1"/>
    <property type="molecule type" value="Genomic_DNA"/>
</dbReference>
<dbReference type="Pfam" id="PF03155">
    <property type="entry name" value="Alg6_Alg8"/>
    <property type="match status" value="1"/>
</dbReference>
<evidence type="ECO:0000256" key="5">
    <source>
        <dbReference type="ARBA" id="ARBA00022679"/>
    </source>
</evidence>
<evidence type="ECO:0000256" key="9">
    <source>
        <dbReference type="ARBA" id="ARBA00023136"/>
    </source>
</evidence>
<evidence type="ECO:0000313" key="11">
    <source>
        <dbReference type="EMBL" id="KAF8405431.1"/>
    </source>
</evidence>
<proteinExistence type="inferred from homology"/>
<keyword evidence="12" id="KW-1185">Reference proteome</keyword>
<dbReference type="GO" id="GO:0006487">
    <property type="term" value="P:protein N-linked glycosylation"/>
    <property type="evidence" value="ECO:0007669"/>
    <property type="project" value="TreeGrafter"/>
</dbReference>
<keyword evidence="8 10" id="KW-1133">Transmembrane helix</keyword>
<organism evidence="11 12">
    <name type="scientific">Tetracentron sinense</name>
    <name type="common">Spur-leaf</name>
    <dbReference type="NCBI Taxonomy" id="13715"/>
    <lineage>
        <taxon>Eukaryota</taxon>
        <taxon>Viridiplantae</taxon>
        <taxon>Streptophyta</taxon>
        <taxon>Embryophyta</taxon>
        <taxon>Tracheophyta</taxon>
        <taxon>Spermatophyta</taxon>
        <taxon>Magnoliopsida</taxon>
        <taxon>Trochodendrales</taxon>
        <taxon>Trochodendraceae</taxon>
        <taxon>Tetracentron</taxon>
    </lineage>
</organism>
<evidence type="ECO:0000313" key="12">
    <source>
        <dbReference type="Proteomes" id="UP000655225"/>
    </source>
</evidence>
<keyword evidence="5 10" id="KW-0808">Transferase</keyword>
<dbReference type="AlphaFoldDB" id="A0A834ZES0"/>
<comment type="pathway">
    <text evidence="2 10">Protein modification; protein glycosylation.</text>
</comment>
<keyword evidence="9 10" id="KW-0472">Membrane</keyword>
<dbReference type="GO" id="GO:0042283">
    <property type="term" value="F:dolichyl pyrophosphate Glc1Man9GlcNAc2 alpha-1,3-glucosyltransferase activity"/>
    <property type="evidence" value="ECO:0007669"/>
    <property type="project" value="TreeGrafter"/>
</dbReference>
<comment type="caution">
    <text evidence="11">The sequence shown here is derived from an EMBL/GenBank/DDBJ whole genome shotgun (WGS) entry which is preliminary data.</text>
</comment>
<comment type="subcellular location">
    <subcellularLocation>
        <location evidence="1 10">Endoplasmic reticulum membrane</location>
        <topology evidence="1 10">Multi-pass membrane protein</topology>
    </subcellularLocation>
</comment>
<sequence length="193" mass="21643">MPETRGHAIEVPDIKLNWEGLLSYWSSRIAPAASFTGGLVGNSSPFAVLPQVTPLITFMMVLLAMFPCLVKAWRDTRPGMITSWVAYAYTCGFFFGWHVHEKASLHFLIPLAIVAVHNLEDARHYFLLSIVSCYSLLHLLFEAKEYPIKVLLLLLHSLVTWLGFSAPFSKIASVQAAEKRENAVLHLILFNSV</sequence>
<evidence type="ECO:0000256" key="7">
    <source>
        <dbReference type="ARBA" id="ARBA00022824"/>
    </source>
</evidence>
<evidence type="ECO:0000256" key="4">
    <source>
        <dbReference type="ARBA" id="ARBA00022676"/>
    </source>
</evidence>
<dbReference type="EC" id="2.4.1.-" evidence="10"/>
<dbReference type="InterPro" id="IPR004856">
    <property type="entry name" value="Glyco_trans_ALG6/ALG8"/>
</dbReference>
<feature type="transmembrane region" description="Helical" evidence="10">
    <location>
        <begin position="48"/>
        <end position="69"/>
    </location>
</feature>
<keyword evidence="7 10" id="KW-0256">Endoplasmic reticulum</keyword>
<dbReference type="PANTHER" id="PTHR12413:SF2">
    <property type="entry name" value="DOLICHYL PYROPHOSPHATE GLC1MAN9GLCNAC2 ALPHA-1,3-GLUCOSYLTRANSFERASE-RELATED"/>
    <property type="match status" value="1"/>
</dbReference>
<evidence type="ECO:0000256" key="2">
    <source>
        <dbReference type="ARBA" id="ARBA00004922"/>
    </source>
</evidence>
<dbReference type="GO" id="GO:0005789">
    <property type="term" value="C:endoplasmic reticulum membrane"/>
    <property type="evidence" value="ECO:0007669"/>
    <property type="project" value="UniProtKB-SubCell"/>
</dbReference>
<reference evidence="11 12" key="1">
    <citation type="submission" date="2020-04" db="EMBL/GenBank/DDBJ databases">
        <title>Plant Genome Project.</title>
        <authorList>
            <person name="Zhang R.-G."/>
        </authorList>
    </citation>
    <scope>NUCLEOTIDE SEQUENCE [LARGE SCALE GENOMIC DNA]</scope>
    <source>
        <strain evidence="11">YNK0</strain>
        <tissue evidence="11">Leaf</tissue>
    </source>
</reference>
<keyword evidence="4 10" id="KW-0328">Glycosyltransferase</keyword>
<dbReference type="PANTHER" id="PTHR12413">
    <property type="entry name" value="DOLICHYL GLYCOSYLTRANSFERASE"/>
    <property type="match status" value="1"/>
</dbReference>
<evidence type="ECO:0000256" key="3">
    <source>
        <dbReference type="ARBA" id="ARBA00008715"/>
    </source>
</evidence>
<comment type="caution">
    <text evidence="10">Lacks conserved residue(s) required for the propagation of feature annotation.</text>
</comment>
<evidence type="ECO:0000256" key="1">
    <source>
        <dbReference type="ARBA" id="ARBA00004477"/>
    </source>
</evidence>
<dbReference type="OrthoDB" id="1689333at2759"/>
<evidence type="ECO:0000256" key="10">
    <source>
        <dbReference type="RuleBase" id="RU363110"/>
    </source>
</evidence>
<accession>A0A834ZES0</accession>
<dbReference type="Proteomes" id="UP000655225">
    <property type="component" value="Unassembled WGS sequence"/>
</dbReference>
<feature type="transmembrane region" description="Helical" evidence="10">
    <location>
        <begin position="81"/>
        <end position="100"/>
    </location>
</feature>